<dbReference type="PANTHER" id="PTHR33337">
    <property type="entry name" value="GFA DOMAIN-CONTAINING PROTEIN"/>
    <property type="match status" value="1"/>
</dbReference>
<keyword evidence="4" id="KW-0456">Lyase</keyword>
<accession>A0A1L3SYV6</accession>
<dbReference type="GO" id="GO:0016846">
    <property type="term" value="F:carbon-sulfur lyase activity"/>
    <property type="evidence" value="ECO:0007669"/>
    <property type="project" value="InterPro"/>
</dbReference>
<evidence type="ECO:0000256" key="2">
    <source>
        <dbReference type="ARBA" id="ARBA00022723"/>
    </source>
</evidence>
<evidence type="ECO:0000313" key="7">
    <source>
        <dbReference type="Proteomes" id="UP000182840"/>
    </source>
</evidence>
<dbReference type="Pfam" id="PF04828">
    <property type="entry name" value="GFA"/>
    <property type="match status" value="1"/>
</dbReference>
<sequence>MQKLPLPLSGSCRCGRVEMRVSKPPIATSACHCRGCQKMSASAYSLTAMIPADGFEVTKGEPVIGGLHGPQSHHFFCDHCMTWMFTRAEGMDWFVNVRPTMLDDTAWFRPFMETFTSTKLPFAETGAERSFEEFPAMEEFEGLLEEYRAWVR</sequence>
<evidence type="ECO:0000313" key="6">
    <source>
        <dbReference type="EMBL" id="APH74596.1"/>
    </source>
</evidence>
<feature type="domain" description="CENP-V/GFA" evidence="5">
    <location>
        <begin position="8"/>
        <end position="108"/>
    </location>
</feature>
<evidence type="ECO:0000256" key="1">
    <source>
        <dbReference type="ARBA" id="ARBA00005495"/>
    </source>
</evidence>
<dbReference type="STRING" id="1670800.BSQ44_13705"/>
<dbReference type="EMBL" id="CP018171">
    <property type="protein sequence ID" value="APH74596.1"/>
    <property type="molecule type" value="Genomic_DNA"/>
</dbReference>
<dbReference type="RefSeq" id="WP_072608054.1">
    <property type="nucleotide sequence ID" value="NZ_CP018171.1"/>
</dbReference>
<reference evidence="7" key="1">
    <citation type="submission" date="2016-11" db="EMBL/GenBank/DDBJ databases">
        <title>Mesorhizobium oceanicum sp. nov., isolated from deep seawater in South China Sea.</title>
        <authorList>
            <person name="Fu G.-Y."/>
        </authorList>
    </citation>
    <scope>NUCLEOTIDE SEQUENCE [LARGE SCALE GENOMIC DNA]</scope>
    <source>
        <strain evidence="7">B7</strain>
    </source>
</reference>
<protein>
    <submittedName>
        <fullName evidence="6">Aldehyde-activating protein</fullName>
    </submittedName>
</protein>
<evidence type="ECO:0000256" key="4">
    <source>
        <dbReference type="ARBA" id="ARBA00023239"/>
    </source>
</evidence>
<dbReference type="AlphaFoldDB" id="A0A1L3SYV6"/>
<organism evidence="6 7">
    <name type="scientific">Aquibium oceanicum</name>
    <dbReference type="NCBI Taxonomy" id="1670800"/>
    <lineage>
        <taxon>Bacteria</taxon>
        <taxon>Pseudomonadati</taxon>
        <taxon>Pseudomonadota</taxon>
        <taxon>Alphaproteobacteria</taxon>
        <taxon>Hyphomicrobiales</taxon>
        <taxon>Phyllobacteriaceae</taxon>
        <taxon>Aquibium</taxon>
    </lineage>
</organism>
<dbReference type="InterPro" id="IPR011057">
    <property type="entry name" value="Mss4-like_sf"/>
</dbReference>
<keyword evidence="7" id="KW-1185">Reference proteome</keyword>
<evidence type="ECO:0000259" key="5">
    <source>
        <dbReference type="PROSITE" id="PS51891"/>
    </source>
</evidence>
<dbReference type="InterPro" id="IPR006913">
    <property type="entry name" value="CENP-V/GFA"/>
</dbReference>
<comment type="similarity">
    <text evidence="1">Belongs to the Gfa family.</text>
</comment>
<dbReference type="PANTHER" id="PTHR33337:SF40">
    <property type="entry name" value="CENP-V_GFA DOMAIN-CONTAINING PROTEIN-RELATED"/>
    <property type="match status" value="1"/>
</dbReference>
<name>A0A1L3SYV6_9HYPH</name>
<dbReference type="OrthoDB" id="7186766at2"/>
<dbReference type="SUPFAM" id="SSF51316">
    <property type="entry name" value="Mss4-like"/>
    <property type="match status" value="1"/>
</dbReference>
<proteinExistence type="inferred from homology"/>
<evidence type="ECO:0000256" key="3">
    <source>
        <dbReference type="ARBA" id="ARBA00022833"/>
    </source>
</evidence>
<dbReference type="KEGG" id="meso:BSQ44_13705"/>
<dbReference type="GO" id="GO:0046872">
    <property type="term" value="F:metal ion binding"/>
    <property type="evidence" value="ECO:0007669"/>
    <property type="project" value="UniProtKB-KW"/>
</dbReference>
<gene>
    <name evidence="6" type="ORF">BSQ44_13705</name>
</gene>
<dbReference type="Gene3D" id="3.90.1590.10">
    <property type="entry name" value="glutathione-dependent formaldehyde- activating enzyme (gfa)"/>
    <property type="match status" value="1"/>
</dbReference>
<keyword evidence="3" id="KW-0862">Zinc</keyword>
<keyword evidence="2" id="KW-0479">Metal-binding</keyword>
<dbReference type="PROSITE" id="PS51891">
    <property type="entry name" value="CENP_V_GFA"/>
    <property type="match status" value="1"/>
</dbReference>
<dbReference type="Proteomes" id="UP000182840">
    <property type="component" value="Chromosome"/>
</dbReference>